<feature type="domain" description="BTB" evidence="1">
    <location>
        <begin position="24"/>
        <end position="85"/>
    </location>
</feature>
<dbReference type="InterPro" id="IPR000210">
    <property type="entry name" value="BTB/POZ_dom"/>
</dbReference>
<dbReference type="OrthoDB" id="2797179at2759"/>
<name>A0A1M2VTU1_TRAPU</name>
<dbReference type="CDD" id="cd18186">
    <property type="entry name" value="BTB_POZ_ZBTB_KLHL-like"/>
    <property type="match status" value="1"/>
</dbReference>
<evidence type="ECO:0000313" key="2">
    <source>
        <dbReference type="EMBL" id="OJT11029.1"/>
    </source>
</evidence>
<dbReference type="SUPFAM" id="SSF54695">
    <property type="entry name" value="POZ domain"/>
    <property type="match status" value="1"/>
</dbReference>
<dbReference type="OMA" id="EDLRCID"/>
<sequence>MLSGATSQAPAARGYCPFIDPASGDFIICTPDKTQFYVHRVIIANASSVFADMFSLPPCTSNGEKPAIDVTESDEVWRLLLDFCYLRTDEPSLPLHIIIGLLEAARKYCMAAITTWMRRTLSRPENAESQALRTYAIACAYDLPEVARLAARGYLSINLRLPSSVGHEKAAELDLMSALQYTRLLDYHKRCSDAAVAALTSTFELERLPSLVLMHQAIVGGCRRCRSKDVNTVLVPDPSGGEARVAIRPAWTKYIERVKEAMKTRPVPAQALSSSFLDPAIRQIAQCKSCGENIHGKTKAFAGWVQAILEAAISAPRAPSWATQK</sequence>
<dbReference type="PROSITE" id="PS50097">
    <property type="entry name" value="BTB"/>
    <property type="match status" value="1"/>
</dbReference>
<comment type="caution">
    <text evidence="2">The sequence shown here is derived from an EMBL/GenBank/DDBJ whole genome shotgun (WGS) entry which is preliminary data.</text>
</comment>
<dbReference type="Proteomes" id="UP000184267">
    <property type="component" value="Unassembled WGS sequence"/>
</dbReference>
<dbReference type="Pfam" id="PF00651">
    <property type="entry name" value="BTB"/>
    <property type="match status" value="1"/>
</dbReference>
<accession>A0A1M2VTU1</accession>
<gene>
    <name evidence="2" type="ORF">TRAPUB_12453</name>
</gene>
<organism evidence="2 3">
    <name type="scientific">Trametes pubescens</name>
    <name type="common">White-rot fungus</name>
    <dbReference type="NCBI Taxonomy" id="154538"/>
    <lineage>
        <taxon>Eukaryota</taxon>
        <taxon>Fungi</taxon>
        <taxon>Dikarya</taxon>
        <taxon>Basidiomycota</taxon>
        <taxon>Agaricomycotina</taxon>
        <taxon>Agaricomycetes</taxon>
        <taxon>Polyporales</taxon>
        <taxon>Polyporaceae</taxon>
        <taxon>Trametes</taxon>
    </lineage>
</organism>
<evidence type="ECO:0000259" key="1">
    <source>
        <dbReference type="PROSITE" id="PS50097"/>
    </source>
</evidence>
<proteinExistence type="predicted"/>
<dbReference type="InterPro" id="IPR011333">
    <property type="entry name" value="SKP1/BTB/POZ_sf"/>
</dbReference>
<keyword evidence="3" id="KW-1185">Reference proteome</keyword>
<dbReference type="STRING" id="154538.A0A1M2VTU1"/>
<reference evidence="2 3" key="1">
    <citation type="submission" date="2016-10" db="EMBL/GenBank/DDBJ databases">
        <title>Genome sequence of the basidiomycete white-rot fungus Trametes pubescens.</title>
        <authorList>
            <person name="Makela M.R."/>
            <person name="Granchi Z."/>
            <person name="Peng M."/>
            <person name="De Vries R.P."/>
            <person name="Grigoriev I."/>
            <person name="Riley R."/>
            <person name="Hilden K."/>
        </authorList>
    </citation>
    <scope>NUCLEOTIDE SEQUENCE [LARGE SCALE GENOMIC DNA]</scope>
    <source>
        <strain evidence="2 3">FBCC735</strain>
    </source>
</reference>
<evidence type="ECO:0000313" key="3">
    <source>
        <dbReference type="Proteomes" id="UP000184267"/>
    </source>
</evidence>
<protein>
    <recommendedName>
        <fullName evidence="1">BTB domain-containing protein</fullName>
    </recommendedName>
</protein>
<dbReference type="EMBL" id="MNAD01000695">
    <property type="protein sequence ID" value="OJT11029.1"/>
    <property type="molecule type" value="Genomic_DNA"/>
</dbReference>
<dbReference type="Gene3D" id="3.30.710.10">
    <property type="entry name" value="Potassium Channel Kv1.1, Chain A"/>
    <property type="match status" value="1"/>
</dbReference>
<dbReference type="AlphaFoldDB" id="A0A1M2VTU1"/>